<keyword evidence="5" id="KW-0472">Membrane</keyword>
<dbReference type="KEGG" id="ccp:CHC_T00007595001"/>
<evidence type="ECO:0000256" key="6">
    <source>
        <dbReference type="SAM" id="MobiDB-lite"/>
    </source>
</evidence>
<evidence type="ECO:0000256" key="2">
    <source>
        <dbReference type="ARBA" id="ARBA00009160"/>
    </source>
</evidence>
<comment type="similarity">
    <text evidence="2">Belongs to the FUN14 family.</text>
</comment>
<gene>
    <name evidence="7" type="ORF">CHC_T00007595001</name>
</gene>
<keyword evidence="3" id="KW-0812">Transmembrane</keyword>
<dbReference type="Pfam" id="PF04930">
    <property type="entry name" value="FUN14"/>
    <property type="match status" value="1"/>
</dbReference>
<dbReference type="PANTHER" id="PTHR21346:SF10">
    <property type="entry name" value="TRANSMEMBRANE PROTEIN"/>
    <property type="match status" value="1"/>
</dbReference>
<keyword evidence="4" id="KW-1133">Transmembrane helix</keyword>
<evidence type="ECO:0000256" key="4">
    <source>
        <dbReference type="ARBA" id="ARBA00022989"/>
    </source>
</evidence>
<proteinExistence type="inferred from homology"/>
<feature type="compositionally biased region" description="Polar residues" evidence="6">
    <location>
        <begin position="233"/>
        <end position="245"/>
    </location>
</feature>
<organism evidence="7 8">
    <name type="scientific">Chondrus crispus</name>
    <name type="common">Carrageen Irish moss</name>
    <name type="synonym">Polymorpha crispa</name>
    <dbReference type="NCBI Taxonomy" id="2769"/>
    <lineage>
        <taxon>Eukaryota</taxon>
        <taxon>Rhodophyta</taxon>
        <taxon>Florideophyceae</taxon>
        <taxon>Rhodymeniophycidae</taxon>
        <taxon>Gigartinales</taxon>
        <taxon>Gigartinaceae</taxon>
        <taxon>Chondrus</taxon>
    </lineage>
</organism>
<evidence type="ECO:0000256" key="5">
    <source>
        <dbReference type="ARBA" id="ARBA00023136"/>
    </source>
</evidence>
<dbReference type="PANTHER" id="PTHR21346">
    <property type="entry name" value="FUN14 DOMAIN CONTAINING"/>
    <property type="match status" value="1"/>
</dbReference>
<dbReference type="EMBL" id="HG001460">
    <property type="protein sequence ID" value="CDF32215.1"/>
    <property type="molecule type" value="Genomic_DNA"/>
</dbReference>
<dbReference type="GeneID" id="17319590"/>
<dbReference type="Gramene" id="CDF32215">
    <property type="protein sequence ID" value="CDF32215"/>
    <property type="gene ID" value="CHC_T00007595001"/>
</dbReference>
<evidence type="ECO:0000256" key="3">
    <source>
        <dbReference type="ARBA" id="ARBA00022692"/>
    </source>
</evidence>
<evidence type="ECO:0000313" key="7">
    <source>
        <dbReference type="EMBL" id="CDF32215.1"/>
    </source>
</evidence>
<comment type="subcellular location">
    <subcellularLocation>
        <location evidence="1">Membrane</location>
    </subcellularLocation>
</comment>
<dbReference type="InterPro" id="IPR007014">
    <property type="entry name" value="FUN14"/>
</dbReference>
<dbReference type="RefSeq" id="XP_005711880.1">
    <property type="nucleotide sequence ID" value="XM_005711823.1"/>
</dbReference>
<evidence type="ECO:0008006" key="9">
    <source>
        <dbReference type="Google" id="ProtNLM"/>
    </source>
</evidence>
<dbReference type="OrthoDB" id="163794at2759"/>
<dbReference type="Proteomes" id="UP000012073">
    <property type="component" value="Unassembled WGS sequence"/>
</dbReference>
<feature type="region of interest" description="Disordered" evidence="6">
    <location>
        <begin position="232"/>
        <end position="268"/>
    </location>
</feature>
<dbReference type="AlphaFoldDB" id="R7Q412"/>
<evidence type="ECO:0000313" key="8">
    <source>
        <dbReference type="Proteomes" id="UP000012073"/>
    </source>
</evidence>
<sequence>MPLLSSLLATETRQRSIHFVMLRASALFGLMMQRGASRTRHAPVKVALAASTAAAGGSTATGFVKSEEPMREDASTPITEEKPGSVVRSVGEQISIGGVLGFAAGYSIRKVGKAVLFLVGTEVCILQYMAYREWLTMDWRRLGRDLSPKFSKSAWQGIVEILVYKMPFSAAFSGDWTTNSLLVPDIAVIGEIRYDRSFGHIAEKSPLPGCGPHPIPPRRRISLSTGRYAALTPRNSARDSPTGLSSWVGHQHGGAHDVATRRSPGRTG</sequence>
<reference evidence="8" key="1">
    <citation type="journal article" date="2013" name="Proc. Natl. Acad. Sci. U.S.A.">
        <title>Genome structure and metabolic features in the red seaweed Chondrus crispus shed light on evolution of the Archaeplastida.</title>
        <authorList>
            <person name="Collen J."/>
            <person name="Porcel B."/>
            <person name="Carre W."/>
            <person name="Ball S.G."/>
            <person name="Chaparro C."/>
            <person name="Tonon T."/>
            <person name="Barbeyron T."/>
            <person name="Michel G."/>
            <person name="Noel B."/>
            <person name="Valentin K."/>
            <person name="Elias M."/>
            <person name="Artiguenave F."/>
            <person name="Arun A."/>
            <person name="Aury J.M."/>
            <person name="Barbosa-Neto J.F."/>
            <person name="Bothwell J.H."/>
            <person name="Bouget F.Y."/>
            <person name="Brillet L."/>
            <person name="Cabello-Hurtado F."/>
            <person name="Capella-Gutierrez S."/>
            <person name="Charrier B."/>
            <person name="Cladiere L."/>
            <person name="Cock J.M."/>
            <person name="Coelho S.M."/>
            <person name="Colleoni C."/>
            <person name="Czjzek M."/>
            <person name="Da Silva C."/>
            <person name="Delage L."/>
            <person name="Denoeud F."/>
            <person name="Deschamps P."/>
            <person name="Dittami S.M."/>
            <person name="Gabaldon T."/>
            <person name="Gachon C.M."/>
            <person name="Groisillier A."/>
            <person name="Herve C."/>
            <person name="Jabbari K."/>
            <person name="Katinka M."/>
            <person name="Kloareg B."/>
            <person name="Kowalczyk N."/>
            <person name="Labadie K."/>
            <person name="Leblanc C."/>
            <person name="Lopez P.J."/>
            <person name="McLachlan D.H."/>
            <person name="Meslet-Cladiere L."/>
            <person name="Moustafa A."/>
            <person name="Nehr Z."/>
            <person name="Nyvall Collen P."/>
            <person name="Panaud O."/>
            <person name="Partensky F."/>
            <person name="Poulain J."/>
            <person name="Rensing S.A."/>
            <person name="Rousvoal S."/>
            <person name="Samson G."/>
            <person name="Symeonidi A."/>
            <person name="Weissenbach J."/>
            <person name="Zambounis A."/>
            <person name="Wincker P."/>
            <person name="Boyen C."/>
        </authorList>
    </citation>
    <scope>NUCLEOTIDE SEQUENCE [LARGE SCALE GENOMIC DNA]</scope>
    <source>
        <strain evidence="8">cv. Stackhouse</strain>
    </source>
</reference>
<evidence type="ECO:0000256" key="1">
    <source>
        <dbReference type="ARBA" id="ARBA00004370"/>
    </source>
</evidence>
<keyword evidence="8" id="KW-1185">Reference proteome</keyword>
<name>R7Q412_CHOCR</name>
<dbReference type="GO" id="GO:0016020">
    <property type="term" value="C:membrane"/>
    <property type="evidence" value="ECO:0007669"/>
    <property type="project" value="UniProtKB-SubCell"/>
</dbReference>
<protein>
    <recommendedName>
        <fullName evidence="9">FUN14 family protein</fullName>
    </recommendedName>
</protein>
<accession>R7Q412</accession>
<dbReference type="STRING" id="2769.R7Q412"/>